<dbReference type="PANTHER" id="PTHR43157:SF31">
    <property type="entry name" value="PHOSPHATIDYLINOSITOL-GLYCAN BIOSYNTHESIS CLASS F PROTEIN"/>
    <property type="match status" value="1"/>
</dbReference>
<protein>
    <submittedName>
        <fullName evidence="3">Putative short chain dehydrogenase</fullName>
    </submittedName>
</protein>
<dbReference type="AlphaFoldDB" id="Q5YRJ5"/>
<dbReference type="GO" id="GO:0016491">
    <property type="term" value="F:oxidoreductase activity"/>
    <property type="evidence" value="ECO:0007669"/>
    <property type="project" value="UniProtKB-KW"/>
</dbReference>
<evidence type="ECO:0000259" key="2">
    <source>
        <dbReference type="SMART" id="SM00822"/>
    </source>
</evidence>
<feature type="domain" description="Ketoreductase" evidence="2">
    <location>
        <begin position="36"/>
        <end position="241"/>
    </location>
</feature>
<organism evidence="3 4">
    <name type="scientific">Nocardia farcinica (strain IFM 10152)</name>
    <dbReference type="NCBI Taxonomy" id="247156"/>
    <lineage>
        <taxon>Bacteria</taxon>
        <taxon>Bacillati</taxon>
        <taxon>Actinomycetota</taxon>
        <taxon>Actinomycetes</taxon>
        <taxon>Mycobacteriales</taxon>
        <taxon>Nocardiaceae</taxon>
        <taxon>Nocardia</taxon>
    </lineage>
</organism>
<dbReference type="Gene3D" id="3.40.50.720">
    <property type="entry name" value="NAD(P)-binding Rossmann-like Domain"/>
    <property type="match status" value="1"/>
</dbReference>
<dbReference type="HOGENOM" id="CLU_010194_44_5_11"/>
<dbReference type="InterPro" id="IPR002347">
    <property type="entry name" value="SDR_fam"/>
</dbReference>
<name>Q5YRJ5_NOCFA</name>
<dbReference type="STRING" id="247156.NFA_43470"/>
<gene>
    <name evidence="3" type="ordered locus">NFA_43470</name>
</gene>
<dbReference type="SUPFAM" id="SSF51735">
    <property type="entry name" value="NAD(P)-binding Rossmann-fold domains"/>
    <property type="match status" value="1"/>
</dbReference>
<dbReference type="CDD" id="cd05327">
    <property type="entry name" value="retinol-DH_like_SDR_c_like"/>
    <property type="match status" value="1"/>
</dbReference>
<proteinExistence type="predicted"/>
<dbReference type="InterPro" id="IPR057326">
    <property type="entry name" value="KR_dom"/>
</dbReference>
<dbReference type="KEGG" id="nfa:NFA_43470"/>
<sequence length="326" mass="35140">MTRAPAEPGRRGFRRVPARRPPLWHGGLYESVADMKTILITGATSGIGSAAAEQLGARGEHLILVGRNPEKLAATEQRVRAAGAGAVDTLRCDVGSQAAIRELAEQVRQRYDRLDVLANNAGGHFPDRALTEDGVETTFAVNYLGPFLLTELLLDLLLDSAPARVVFTSSVLHFGARLDLDDLPFEHGYTGEKAYSRSKLALILYTRELARRLDGTGVTVNAFHPGAVATGIWDTMPWYGKPLAAIAKRIFMISPEQGAEALTYLATDPEVADTTGCYFQRNRPKQPGRRATDDELGARLVEVSARLCGLPTPLKAGDARGGTPPA</sequence>
<dbReference type="SMART" id="SM00822">
    <property type="entry name" value="PKS_KR"/>
    <property type="match status" value="1"/>
</dbReference>
<keyword evidence="4" id="KW-1185">Reference proteome</keyword>
<dbReference type="Proteomes" id="UP000006820">
    <property type="component" value="Chromosome"/>
</dbReference>
<evidence type="ECO:0000313" key="4">
    <source>
        <dbReference type="Proteomes" id="UP000006820"/>
    </source>
</evidence>
<dbReference type="PANTHER" id="PTHR43157">
    <property type="entry name" value="PHOSPHATIDYLINOSITOL-GLYCAN BIOSYNTHESIS CLASS F PROTEIN-RELATED"/>
    <property type="match status" value="1"/>
</dbReference>
<dbReference type="InterPro" id="IPR036291">
    <property type="entry name" value="NAD(P)-bd_dom_sf"/>
</dbReference>
<dbReference type="eggNOG" id="COG1028">
    <property type="taxonomic scope" value="Bacteria"/>
</dbReference>
<keyword evidence="1" id="KW-0560">Oxidoreductase</keyword>
<evidence type="ECO:0000313" key="3">
    <source>
        <dbReference type="EMBL" id="BAD59196.1"/>
    </source>
</evidence>
<dbReference type="PRINTS" id="PR00081">
    <property type="entry name" value="GDHRDH"/>
</dbReference>
<accession>Q5YRJ5</accession>
<dbReference type="EMBL" id="AP006618">
    <property type="protein sequence ID" value="BAD59196.1"/>
    <property type="molecule type" value="Genomic_DNA"/>
</dbReference>
<evidence type="ECO:0000256" key="1">
    <source>
        <dbReference type="ARBA" id="ARBA00023002"/>
    </source>
</evidence>
<dbReference type="Pfam" id="PF00106">
    <property type="entry name" value="adh_short"/>
    <property type="match status" value="1"/>
</dbReference>
<reference evidence="3 4" key="1">
    <citation type="journal article" date="2004" name="Proc. Natl. Acad. Sci. U.S.A.">
        <title>The complete genomic sequence of Nocardia farcinica IFM 10152.</title>
        <authorList>
            <person name="Ishikawa J."/>
            <person name="Yamashita A."/>
            <person name="Mikami Y."/>
            <person name="Hoshino Y."/>
            <person name="Kurita H."/>
            <person name="Hotta K."/>
            <person name="Shiba T."/>
            <person name="Hattori M."/>
        </authorList>
    </citation>
    <scope>NUCLEOTIDE SEQUENCE [LARGE SCALE GENOMIC DNA]</scope>
    <source>
        <strain evidence="3 4">IFM 10152</strain>
    </source>
</reference>